<sequence>MHYRTIFVSDVHLGSKWSKVDQLAAFLSSSFCDRLYLVGDIIDGWKFRHEALKTRSSHYILQLLLKLSEKTEVFYIPGNHDDFLKEFSGRTLGGIHILERVFHTAADGRRYLITHGDEFDIVSKYTQWLARIGDAAYETSLWLNDGLSRLFLSDNSKWSLSRRAKRTVKEFVKYISGYERKITETAEKYNVEGIICGHIHRPVMKKIGALLYCNTGDWLESCSAVVETQDGSIKPLLWQQIRSQAQTLFDGNGNLGLPAFPFTEIPLPFLSCKSR</sequence>
<dbReference type="SUPFAM" id="SSF56300">
    <property type="entry name" value="Metallo-dependent phosphatases"/>
    <property type="match status" value="1"/>
</dbReference>
<dbReference type="STRING" id="572547.Amico_1284"/>
<accession>D5EFS3</accession>
<gene>
    <name evidence="7" type="ordered locus">Amico_1284</name>
</gene>
<dbReference type="Pfam" id="PF00149">
    <property type="entry name" value="Metallophos"/>
    <property type="match status" value="1"/>
</dbReference>
<dbReference type="Gene3D" id="3.60.21.10">
    <property type="match status" value="1"/>
</dbReference>
<dbReference type="GO" id="GO:0016020">
    <property type="term" value="C:membrane"/>
    <property type="evidence" value="ECO:0007669"/>
    <property type="project" value="GOC"/>
</dbReference>
<evidence type="ECO:0000256" key="1">
    <source>
        <dbReference type="ARBA" id="ARBA00022475"/>
    </source>
</evidence>
<evidence type="ECO:0000256" key="3">
    <source>
        <dbReference type="ARBA" id="ARBA00022723"/>
    </source>
</evidence>
<evidence type="ECO:0000256" key="5">
    <source>
        <dbReference type="ARBA" id="ARBA00023211"/>
    </source>
</evidence>
<dbReference type="eggNOG" id="COG2908">
    <property type="taxonomic scope" value="Bacteria"/>
</dbReference>
<dbReference type="AlphaFoldDB" id="D5EFS3"/>
<dbReference type="InterPro" id="IPR004843">
    <property type="entry name" value="Calcineurin-like_PHP"/>
</dbReference>
<evidence type="ECO:0000259" key="6">
    <source>
        <dbReference type="Pfam" id="PF00149"/>
    </source>
</evidence>
<dbReference type="GO" id="GO:0008758">
    <property type="term" value="F:UDP-2,3-diacylglucosamine hydrolase activity"/>
    <property type="evidence" value="ECO:0007669"/>
    <property type="project" value="TreeGrafter"/>
</dbReference>
<dbReference type="Proteomes" id="UP000002366">
    <property type="component" value="Chromosome"/>
</dbReference>
<feature type="domain" description="Calcineurin-like phosphoesterase" evidence="6">
    <location>
        <begin position="4"/>
        <end position="202"/>
    </location>
</feature>
<dbReference type="GO" id="GO:0046872">
    <property type="term" value="F:metal ion binding"/>
    <property type="evidence" value="ECO:0007669"/>
    <property type="project" value="UniProtKB-KW"/>
</dbReference>
<evidence type="ECO:0000313" key="7">
    <source>
        <dbReference type="EMBL" id="ADE57405.1"/>
    </source>
</evidence>
<dbReference type="CDD" id="cd07398">
    <property type="entry name" value="MPP_YbbF-LpxH"/>
    <property type="match status" value="1"/>
</dbReference>
<keyword evidence="5" id="KW-0464">Manganese</keyword>
<dbReference type="PANTHER" id="PTHR34990:SF2">
    <property type="entry name" value="BLL8164 PROTEIN"/>
    <property type="match status" value="1"/>
</dbReference>
<evidence type="ECO:0000313" key="8">
    <source>
        <dbReference type="Proteomes" id="UP000002366"/>
    </source>
</evidence>
<keyword evidence="8" id="KW-1185">Reference proteome</keyword>
<evidence type="ECO:0000256" key="4">
    <source>
        <dbReference type="ARBA" id="ARBA00023136"/>
    </source>
</evidence>
<organism evidence="7 8">
    <name type="scientific">Aminobacterium colombiense (strain DSM 12261 / ALA-1)</name>
    <dbReference type="NCBI Taxonomy" id="572547"/>
    <lineage>
        <taxon>Bacteria</taxon>
        <taxon>Thermotogati</taxon>
        <taxon>Synergistota</taxon>
        <taxon>Synergistia</taxon>
        <taxon>Synergistales</taxon>
        <taxon>Aminobacteriaceae</taxon>
        <taxon>Aminobacterium</taxon>
    </lineage>
</organism>
<dbReference type="HOGENOM" id="CLU_061126_1_0_0"/>
<keyword evidence="1" id="KW-1003">Cell membrane</keyword>
<keyword evidence="2" id="KW-0997">Cell inner membrane</keyword>
<keyword evidence="4" id="KW-0472">Membrane</keyword>
<proteinExistence type="predicted"/>
<dbReference type="EMBL" id="CP001997">
    <property type="protein sequence ID" value="ADE57405.1"/>
    <property type="molecule type" value="Genomic_DNA"/>
</dbReference>
<dbReference type="OrthoDB" id="9773199at2"/>
<name>D5EFS3_AMICL</name>
<dbReference type="RefSeq" id="WP_013048668.1">
    <property type="nucleotide sequence ID" value="NC_014011.1"/>
</dbReference>
<dbReference type="InterPro" id="IPR029052">
    <property type="entry name" value="Metallo-depent_PP-like"/>
</dbReference>
<dbReference type="KEGG" id="aco:Amico_1284"/>
<evidence type="ECO:0000256" key="2">
    <source>
        <dbReference type="ARBA" id="ARBA00022519"/>
    </source>
</evidence>
<dbReference type="PANTHER" id="PTHR34990">
    <property type="entry name" value="UDP-2,3-DIACYLGLUCOSAMINE HYDROLASE-RELATED"/>
    <property type="match status" value="1"/>
</dbReference>
<reference evidence="7 8" key="1">
    <citation type="journal article" date="2010" name="Stand. Genomic Sci.">
        <title>Complete genome sequence of Aminobacterium colombiense type strain (ALA-1).</title>
        <authorList>
            <person name="Chertkov O."/>
            <person name="Sikorski J."/>
            <person name="Brambilla E."/>
            <person name="Lapidus A."/>
            <person name="Copeland A."/>
            <person name="Glavina Del Rio T."/>
            <person name="Nolan M."/>
            <person name="Lucas S."/>
            <person name="Tice H."/>
            <person name="Cheng J.F."/>
            <person name="Han C."/>
            <person name="Detter J.C."/>
            <person name="Bruce D."/>
            <person name="Tapia R."/>
            <person name="Goodwin L."/>
            <person name="Pitluck S."/>
            <person name="Liolios K."/>
            <person name="Ivanova N."/>
            <person name="Mavromatis K."/>
            <person name="Ovchinnikova G."/>
            <person name="Pati A."/>
            <person name="Chen A."/>
            <person name="Palaniappan K."/>
            <person name="Land M."/>
            <person name="Hauser L."/>
            <person name="Chang Y.J."/>
            <person name="Jeffries C.D."/>
            <person name="Spring S."/>
            <person name="Rohde M."/>
            <person name="Goker M."/>
            <person name="Bristow J."/>
            <person name="Eisen J.A."/>
            <person name="Markowitz V."/>
            <person name="Hugenholtz P."/>
            <person name="Kyrpides N.C."/>
            <person name="Klenk H.P."/>
        </authorList>
    </citation>
    <scope>NUCLEOTIDE SEQUENCE [LARGE SCALE GENOMIC DNA]</scope>
    <source>
        <strain evidence="8">DSM 12261 / ALA-1</strain>
    </source>
</reference>
<keyword evidence="3" id="KW-0479">Metal-binding</keyword>
<dbReference type="InterPro" id="IPR043461">
    <property type="entry name" value="LpxH-like"/>
</dbReference>
<protein>
    <submittedName>
        <fullName evidence="7">Metallophosphoesterase</fullName>
    </submittedName>
</protein>
<dbReference type="GO" id="GO:0009245">
    <property type="term" value="P:lipid A biosynthetic process"/>
    <property type="evidence" value="ECO:0007669"/>
    <property type="project" value="TreeGrafter"/>
</dbReference>